<name>A0A7Y1A5M3_PSEVE</name>
<dbReference type="Proteomes" id="UP000537729">
    <property type="component" value="Unassembled WGS sequence"/>
</dbReference>
<reference evidence="2 3" key="1">
    <citation type="journal article" date="2020" name="Front. Microbiol.">
        <title>Genetic Organization of the aprX-lipA2 Operon Affects the Proteolytic Potential of Pseudomonas Species in Milk.</title>
        <authorList>
            <person name="Maier C."/>
            <person name="Huptas C."/>
            <person name="von Neubeck M."/>
            <person name="Scherer S."/>
            <person name="Wenning M."/>
            <person name="Lucking G."/>
        </authorList>
    </citation>
    <scope>NUCLEOTIDE SEQUENCE [LARGE SCALE GENOMIC DNA]</scope>
    <source>
        <strain evidence="2 3">DSM 16272</strain>
    </source>
</reference>
<dbReference type="Gene3D" id="3.40.1350.10">
    <property type="match status" value="1"/>
</dbReference>
<dbReference type="InterPro" id="IPR014833">
    <property type="entry name" value="TnsA_N"/>
</dbReference>
<dbReference type="GeneID" id="45490144"/>
<evidence type="ECO:0000259" key="1">
    <source>
        <dbReference type="Pfam" id="PF08722"/>
    </source>
</evidence>
<evidence type="ECO:0000313" key="3">
    <source>
        <dbReference type="Proteomes" id="UP000537729"/>
    </source>
</evidence>
<dbReference type="GO" id="GO:0003676">
    <property type="term" value="F:nucleic acid binding"/>
    <property type="evidence" value="ECO:0007669"/>
    <property type="project" value="InterPro"/>
</dbReference>
<dbReference type="AlphaFoldDB" id="A0A7Y1A5M3"/>
<dbReference type="Pfam" id="PF08722">
    <property type="entry name" value="Tn7_TnsA-like_N"/>
    <property type="match status" value="1"/>
</dbReference>
<gene>
    <name evidence="2" type="ORF">HBO38_14440</name>
</gene>
<organism evidence="2 3">
    <name type="scientific">Pseudomonas veronii</name>
    <dbReference type="NCBI Taxonomy" id="76761"/>
    <lineage>
        <taxon>Bacteria</taxon>
        <taxon>Pseudomonadati</taxon>
        <taxon>Pseudomonadota</taxon>
        <taxon>Gammaproteobacteria</taxon>
        <taxon>Pseudomonadales</taxon>
        <taxon>Pseudomonadaceae</taxon>
        <taxon>Pseudomonas</taxon>
    </lineage>
</organism>
<dbReference type="RefSeq" id="WP_041931546.1">
    <property type="nucleotide sequence ID" value="NZ_JAAQWG010000019.1"/>
</dbReference>
<comment type="caution">
    <text evidence="2">The sequence shown here is derived from an EMBL/GenBank/DDBJ whole genome shotgun (WGS) entry which is preliminary data.</text>
</comment>
<sequence length="238" mass="27181">MKSDSKSHAFSRDVAKRVRRSRRAYVMCSAKNGNVEIRVESRLEQSVAQVFELDPRVRSYRAQPFTLDLSTGDLLPEKHLIKPQGTMYYTPDFSVLLDELQVVVEVKPRLFVEEQTEFLRLVRSALLSKGMRFIVISEDDFKGHYLRNVQLFIPYLTQASAALSQWAAPLQTLTPDRLKGPVRQILDTGLPANYQLAAGVLLGVVKFDLEIHQFELMDFEIAPAFGSLEAFEVIRYEL</sequence>
<feature type="domain" description="TnsA endonuclease N-terminal" evidence="1">
    <location>
        <begin position="54"/>
        <end position="138"/>
    </location>
</feature>
<proteinExistence type="predicted"/>
<protein>
    <recommendedName>
        <fullName evidence="1">TnsA endonuclease N-terminal domain-containing protein</fullName>
    </recommendedName>
</protein>
<dbReference type="InterPro" id="IPR011856">
    <property type="entry name" value="tRNA_endonuc-like_dom_sf"/>
</dbReference>
<evidence type="ECO:0000313" key="2">
    <source>
        <dbReference type="EMBL" id="NMY09630.1"/>
    </source>
</evidence>
<accession>A0A7Y1A5M3</accession>
<dbReference type="EMBL" id="JAAQWG010000019">
    <property type="protein sequence ID" value="NMY09630.1"/>
    <property type="molecule type" value="Genomic_DNA"/>
</dbReference>